<accession>A0A918X8G8</accession>
<name>A0A918X8G8_9ACTN</name>
<dbReference type="AlphaFoldDB" id="A0A918X8G8"/>
<keyword evidence="2" id="KW-1185">Reference proteome</keyword>
<evidence type="ECO:0000313" key="2">
    <source>
        <dbReference type="Proteomes" id="UP000654947"/>
    </source>
</evidence>
<reference evidence="1 2" key="1">
    <citation type="journal article" date="2014" name="Int. J. Syst. Evol. Microbiol.">
        <title>Complete genome sequence of Corynebacterium casei LMG S-19264T (=DSM 44701T), isolated from a smear-ripened cheese.</title>
        <authorList>
            <consortium name="US DOE Joint Genome Institute (JGI-PGF)"/>
            <person name="Walter F."/>
            <person name="Albersmeier A."/>
            <person name="Kalinowski J."/>
            <person name="Ruckert C."/>
        </authorList>
    </citation>
    <scope>NUCLEOTIDE SEQUENCE [LARGE SCALE GENOMIC DNA]</scope>
    <source>
        <strain evidence="1 2">KCTC 19473</strain>
    </source>
</reference>
<organism evidence="1 2">
    <name type="scientific">Nocardiopsis kunsanensis</name>
    <dbReference type="NCBI Taxonomy" id="141693"/>
    <lineage>
        <taxon>Bacteria</taxon>
        <taxon>Bacillati</taxon>
        <taxon>Actinomycetota</taxon>
        <taxon>Actinomycetes</taxon>
        <taxon>Streptosporangiales</taxon>
        <taxon>Nocardiopsidaceae</taxon>
        <taxon>Nocardiopsis</taxon>
    </lineage>
</organism>
<comment type="caution">
    <text evidence="1">The sequence shown here is derived from an EMBL/GenBank/DDBJ whole genome shotgun (WGS) entry which is preliminary data.</text>
</comment>
<dbReference type="Proteomes" id="UP000654947">
    <property type="component" value="Unassembled WGS sequence"/>
</dbReference>
<proteinExistence type="predicted"/>
<gene>
    <name evidence="1" type="ORF">GCM10007147_07750</name>
</gene>
<evidence type="ECO:0000313" key="1">
    <source>
        <dbReference type="EMBL" id="GHD18118.1"/>
    </source>
</evidence>
<sequence length="41" mass="4457">MKEGILKGYALNQWSIPIGVAHGLHTDPERLRPATVTEGAE</sequence>
<dbReference type="RefSeq" id="WP_017575166.1">
    <property type="nucleotide sequence ID" value="NZ_BMXL01000003.1"/>
</dbReference>
<dbReference type="EMBL" id="BMXL01000003">
    <property type="protein sequence ID" value="GHD18118.1"/>
    <property type="molecule type" value="Genomic_DNA"/>
</dbReference>
<protein>
    <submittedName>
        <fullName evidence="1">Uncharacterized protein</fullName>
    </submittedName>
</protein>